<reference evidence="1" key="1">
    <citation type="journal article" date="2006" name="Infect. Genet. Evol.">
        <title>Searching for antigen B genes and their adaptive sites in distinct strains and species of the helminth Echinococcus.</title>
        <authorList>
            <person name="Haag K.L."/>
            <person name="Zanotto P.M.A."/>
            <person name="Alves-Junior L."/>
            <person name="Gasser R.B."/>
            <person name="Zaha A."/>
            <person name="Ayala F.J."/>
        </authorList>
    </citation>
    <scope>NUCLEOTIDE SEQUENCE</scope>
</reference>
<proteinExistence type="predicted"/>
<dbReference type="InterPro" id="IPR008860">
    <property type="entry name" value="Taeniidae_ag"/>
</dbReference>
<dbReference type="EMBL" id="AY321289">
    <property type="protein sequence ID" value="AAQ91832.1"/>
    <property type="molecule type" value="Genomic_DNA"/>
</dbReference>
<feature type="non-terminal residue" evidence="1">
    <location>
        <position position="1"/>
    </location>
</feature>
<name>Q6VXZ3_ECHOL</name>
<protein>
    <submittedName>
        <fullName evidence="1">Antigen B subunit 1</fullName>
    </submittedName>
</protein>
<dbReference type="Pfam" id="PF05596">
    <property type="entry name" value="Taeniidae_ag"/>
    <property type="match status" value="1"/>
</dbReference>
<sequence>FVVAARAEDDDVLSKTKKGMMKAISEIKGFFQNDPLGKKLVEVIKEVESARQLVKKKIRMALKHYVRNLLNEAE</sequence>
<dbReference type="AlphaFoldDB" id="Q6VXZ3"/>
<accession>Q6VXZ3</accession>
<evidence type="ECO:0000313" key="1">
    <source>
        <dbReference type="EMBL" id="AAQ91832.1"/>
    </source>
</evidence>
<organism evidence="1">
    <name type="scientific">Echinococcus oligarthrus</name>
    <dbReference type="NCBI Taxonomy" id="6212"/>
    <lineage>
        <taxon>Eukaryota</taxon>
        <taxon>Metazoa</taxon>
        <taxon>Spiralia</taxon>
        <taxon>Lophotrochozoa</taxon>
        <taxon>Platyhelminthes</taxon>
        <taxon>Cestoda</taxon>
        <taxon>Eucestoda</taxon>
        <taxon>Cyclophyllidea</taxon>
        <taxon>Taeniidae</taxon>
        <taxon>Echinococcus</taxon>
    </lineage>
</organism>